<dbReference type="Proteomes" id="UP000886653">
    <property type="component" value="Unassembled WGS sequence"/>
</dbReference>
<feature type="region of interest" description="Disordered" evidence="1">
    <location>
        <begin position="224"/>
        <end position="249"/>
    </location>
</feature>
<protein>
    <submittedName>
        <fullName evidence="2">Uncharacterized protein</fullName>
    </submittedName>
</protein>
<name>A0A9P6NPL2_9BASI</name>
<evidence type="ECO:0000313" key="2">
    <source>
        <dbReference type="EMBL" id="KAG0150986.1"/>
    </source>
</evidence>
<dbReference type="OrthoDB" id="272077at2759"/>
<feature type="compositionally biased region" description="Polar residues" evidence="1">
    <location>
        <begin position="225"/>
        <end position="241"/>
    </location>
</feature>
<sequence>MTLRLQKIGNQQIMKVARSSSLNVEPPLPGSQPFDLIWEDGELDYHNPFFSYQKLVEDFKKMINDEQHNLPLASLCASFNVGLDLATTTSPKNGAVRCNEDDLMEHIGEPWKDKLAVINLRRVVKVLIDFSERQKIQIWRYWLGVDTYEQDSELDGPDPRDVWQVIERHMDEILELFIYQNSRYRFLHMISMLHSTSHPHHRVQSNSDLQLPECFSPITAAYPRTASQRSGDTSIDRTSQYPIMDQDSQRERLSRKQMVDFIGLHARSRFSFWSDVSNLLITFNWKLNDDINLKARVAKEIRTELNRLVKKNLKKWTKQSK</sequence>
<dbReference type="EMBL" id="MU167216">
    <property type="protein sequence ID" value="KAG0150986.1"/>
    <property type="molecule type" value="Genomic_DNA"/>
</dbReference>
<evidence type="ECO:0000256" key="1">
    <source>
        <dbReference type="SAM" id="MobiDB-lite"/>
    </source>
</evidence>
<comment type="caution">
    <text evidence="2">The sequence shown here is derived from an EMBL/GenBank/DDBJ whole genome shotgun (WGS) entry which is preliminary data.</text>
</comment>
<evidence type="ECO:0000313" key="3">
    <source>
        <dbReference type="Proteomes" id="UP000886653"/>
    </source>
</evidence>
<organism evidence="2 3">
    <name type="scientific">Cronartium quercuum f. sp. fusiforme G11</name>
    <dbReference type="NCBI Taxonomy" id="708437"/>
    <lineage>
        <taxon>Eukaryota</taxon>
        <taxon>Fungi</taxon>
        <taxon>Dikarya</taxon>
        <taxon>Basidiomycota</taxon>
        <taxon>Pucciniomycotina</taxon>
        <taxon>Pucciniomycetes</taxon>
        <taxon>Pucciniales</taxon>
        <taxon>Coleosporiaceae</taxon>
        <taxon>Cronartium</taxon>
    </lineage>
</organism>
<gene>
    <name evidence="2" type="ORF">CROQUDRAFT_37442</name>
</gene>
<accession>A0A9P6NPL2</accession>
<dbReference type="AlphaFoldDB" id="A0A9P6NPL2"/>
<proteinExistence type="predicted"/>
<reference evidence="2" key="1">
    <citation type="submission" date="2013-11" db="EMBL/GenBank/DDBJ databases">
        <title>Genome sequence of the fusiform rust pathogen reveals effectors for host alternation and coevolution with pine.</title>
        <authorList>
            <consortium name="DOE Joint Genome Institute"/>
            <person name="Smith K."/>
            <person name="Pendleton A."/>
            <person name="Kubisiak T."/>
            <person name="Anderson C."/>
            <person name="Salamov A."/>
            <person name="Aerts A."/>
            <person name="Riley R."/>
            <person name="Clum A."/>
            <person name="Lindquist E."/>
            <person name="Ence D."/>
            <person name="Campbell M."/>
            <person name="Kronenberg Z."/>
            <person name="Feau N."/>
            <person name="Dhillon B."/>
            <person name="Hamelin R."/>
            <person name="Burleigh J."/>
            <person name="Smith J."/>
            <person name="Yandell M."/>
            <person name="Nelson C."/>
            <person name="Grigoriev I."/>
            <person name="Davis J."/>
        </authorList>
    </citation>
    <scope>NUCLEOTIDE SEQUENCE</scope>
    <source>
        <strain evidence="2">G11</strain>
    </source>
</reference>
<keyword evidence="3" id="KW-1185">Reference proteome</keyword>